<dbReference type="PIRSF" id="PIRSF007580">
    <property type="entry name" value="UCP07580"/>
    <property type="match status" value="1"/>
</dbReference>
<dbReference type="KEGG" id="buu:WS70_27030"/>
<dbReference type="AlphaFoldDB" id="A0A1B4FNV5"/>
<dbReference type="PANTHER" id="PTHR39456:SF1">
    <property type="entry name" value="METAL-DEPENDENT HYDROLASE"/>
    <property type="match status" value="1"/>
</dbReference>
<sequence>METNTVNAIVRRDIRFALPPDRICDWHAEGVGVTHLFNALSLLFPAGERFFMDSVRNYRDRIEEPNLKRDIAGFIGQEAMHTREHVEFNDLLQAAGMPAHKLDKRLWTVLGWFKKVLPHSAQLAITMALEHYTAMFTGLVLANRITTSDVDGYRQMWMWHSMEETEHKAVAYDVWRTVMKPNLKNYLVRTGAMGLVTVVFWATLFDFNTRLLIAHRRRIGKGLGIGKLVKYLWSPRNGIFALIAREWIDYFRPGFHPWDHDNSVHLERLDDLIAEIDASNARQAAKAAPRRVPLHPVPRAV</sequence>
<keyword evidence="2" id="KW-0378">Hydrolase</keyword>
<dbReference type="PANTHER" id="PTHR39456">
    <property type="entry name" value="METAL-DEPENDENT HYDROLASE"/>
    <property type="match status" value="1"/>
</dbReference>
<dbReference type="Proteomes" id="UP000062519">
    <property type="component" value="Chromosome 2"/>
</dbReference>
<organism evidence="2 3">
    <name type="scientific">Burkholderia mayonis</name>
    <dbReference type="NCBI Taxonomy" id="1385591"/>
    <lineage>
        <taxon>Bacteria</taxon>
        <taxon>Pseudomonadati</taxon>
        <taxon>Pseudomonadota</taxon>
        <taxon>Betaproteobacteria</taxon>
        <taxon>Burkholderiales</taxon>
        <taxon>Burkholderiaceae</taxon>
        <taxon>Burkholderia</taxon>
        <taxon>pseudomallei group</taxon>
    </lineage>
</organism>
<keyword evidence="3" id="KW-1185">Reference proteome</keyword>
<evidence type="ECO:0000313" key="2">
    <source>
        <dbReference type="EMBL" id="AOJ05349.1"/>
    </source>
</evidence>
<protein>
    <submittedName>
        <fullName evidence="2">Metal-dependent hydrolase</fullName>
    </submittedName>
</protein>
<keyword evidence="1" id="KW-1133">Transmembrane helix</keyword>
<dbReference type="EMBL" id="CP013387">
    <property type="protein sequence ID" value="AOJ05349.1"/>
    <property type="molecule type" value="Genomic_DNA"/>
</dbReference>
<name>A0A1B4FNV5_9BURK</name>
<dbReference type="InterPro" id="IPR016516">
    <property type="entry name" value="UCP07580"/>
</dbReference>
<feature type="transmembrane region" description="Helical" evidence="1">
    <location>
        <begin position="186"/>
        <end position="207"/>
    </location>
</feature>
<dbReference type="GO" id="GO:0016787">
    <property type="term" value="F:hydrolase activity"/>
    <property type="evidence" value="ECO:0007669"/>
    <property type="project" value="UniProtKB-KW"/>
</dbReference>
<gene>
    <name evidence="2" type="ORF">WS70_27030</name>
</gene>
<accession>A0A1B4FNV5</accession>
<evidence type="ECO:0000313" key="3">
    <source>
        <dbReference type="Proteomes" id="UP000062519"/>
    </source>
</evidence>
<reference evidence="2 3" key="1">
    <citation type="submission" date="2015-12" db="EMBL/GenBank/DDBJ databases">
        <title>Diversity of Burkholderia near neighbor genomes.</title>
        <authorList>
            <person name="Sahl J."/>
            <person name="Wagner D."/>
            <person name="Keim P."/>
        </authorList>
    </citation>
    <scope>NUCLEOTIDE SEQUENCE [LARGE SCALE GENOMIC DNA]</scope>
    <source>
        <strain evidence="2 3">BDU6</strain>
    </source>
</reference>
<dbReference type="Pfam" id="PF10118">
    <property type="entry name" value="Metal_hydrol"/>
    <property type="match status" value="1"/>
</dbReference>
<proteinExistence type="predicted"/>
<keyword evidence="1" id="KW-0472">Membrane</keyword>
<evidence type="ECO:0000256" key="1">
    <source>
        <dbReference type="SAM" id="Phobius"/>
    </source>
</evidence>
<keyword evidence="1" id="KW-0812">Transmembrane</keyword>